<dbReference type="InterPro" id="IPR018378">
    <property type="entry name" value="C-type_lectin_CS"/>
</dbReference>
<reference evidence="6" key="1">
    <citation type="submission" date="2023-10" db="EMBL/GenBank/DDBJ databases">
        <title>Genome assembly of Pristionchus species.</title>
        <authorList>
            <person name="Yoshida K."/>
            <person name="Sommer R.J."/>
        </authorList>
    </citation>
    <scope>NUCLEOTIDE SEQUENCE</scope>
    <source>
        <strain evidence="6">RS5133</strain>
    </source>
</reference>
<comment type="caution">
    <text evidence="6">The sequence shown here is derived from an EMBL/GenBank/DDBJ whole genome shotgun (WGS) entry which is preliminary data.</text>
</comment>
<evidence type="ECO:0008006" key="8">
    <source>
        <dbReference type="Google" id="ProtNLM"/>
    </source>
</evidence>
<feature type="domain" description="C-type lectin" evidence="5">
    <location>
        <begin position="25"/>
        <end position="119"/>
    </location>
</feature>
<evidence type="ECO:0000259" key="4">
    <source>
        <dbReference type="PROSITE" id="PS01180"/>
    </source>
</evidence>
<feature type="signal peptide" evidence="3">
    <location>
        <begin position="1"/>
        <end position="16"/>
    </location>
</feature>
<dbReference type="InterPro" id="IPR035914">
    <property type="entry name" value="Sperma_CUB_dom_sf"/>
</dbReference>
<evidence type="ECO:0000256" key="2">
    <source>
        <dbReference type="PROSITE-ProRule" id="PRU00059"/>
    </source>
</evidence>
<dbReference type="PROSITE" id="PS50041">
    <property type="entry name" value="C_TYPE_LECTIN_2"/>
    <property type="match status" value="2"/>
</dbReference>
<evidence type="ECO:0000256" key="1">
    <source>
        <dbReference type="ARBA" id="ARBA00023157"/>
    </source>
</evidence>
<evidence type="ECO:0000256" key="3">
    <source>
        <dbReference type="SAM" id="SignalP"/>
    </source>
</evidence>
<feature type="domain" description="C-type lectin" evidence="5">
    <location>
        <begin position="165"/>
        <end position="272"/>
    </location>
</feature>
<name>A0AAV5UY07_9BILA</name>
<feature type="chain" id="PRO_5043775396" description="C-type lectin" evidence="3">
    <location>
        <begin position="17"/>
        <end position="406"/>
    </location>
</feature>
<dbReference type="SUPFAM" id="SSF56436">
    <property type="entry name" value="C-type lectin-like"/>
    <property type="match status" value="2"/>
</dbReference>
<dbReference type="CDD" id="cd00037">
    <property type="entry name" value="CLECT"/>
    <property type="match status" value="2"/>
</dbReference>
<comment type="caution">
    <text evidence="2">Lacks conserved residue(s) required for the propagation of feature annotation.</text>
</comment>
<dbReference type="PANTHER" id="PTHR22991:SF40">
    <property type="entry name" value="PROTEIN CBG13490"/>
    <property type="match status" value="1"/>
</dbReference>
<dbReference type="InterPro" id="IPR016186">
    <property type="entry name" value="C-type_lectin-like/link_sf"/>
</dbReference>
<organism evidence="6 7">
    <name type="scientific">Pristionchus fissidentatus</name>
    <dbReference type="NCBI Taxonomy" id="1538716"/>
    <lineage>
        <taxon>Eukaryota</taxon>
        <taxon>Metazoa</taxon>
        <taxon>Ecdysozoa</taxon>
        <taxon>Nematoda</taxon>
        <taxon>Chromadorea</taxon>
        <taxon>Rhabditida</taxon>
        <taxon>Rhabditina</taxon>
        <taxon>Diplogasteromorpha</taxon>
        <taxon>Diplogasteroidea</taxon>
        <taxon>Neodiplogasteridae</taxon>
        <taxon>Pristionchus</taxon>
    </lineage>
</organism>
<dbReference type="Pfam" id="PF00059">
    <property type="entry name" value="Lectin_C"/>
    <property type="match status" value="2"/>
</dbReference>
<dbReference type="Gene3D" id="3.10.100.10">
    <property type="entry name" value="Mannose-Binding Protein A, subunit A"/>
    <property type="match status" value="2"/>
</dbReference>
<feature type="domain" description="CUB" evidence="4">
    <location>
        <begin position="296"/>
        <end position="405"/>
    </location>
</feature>
<dbReference type="Proteomes" id="UP001432322">
    <property type="component" value="Unassembled WGS sequence"/>
</dbReference>
<evidence type="ECO:0000313" key="6">
    <source>
        <dbReference type="EMBL" id="GMT12202.1"/>
    </source>
</evidence>
<dbReference type="SUPFAM" id="SSF49854">
    <property type="entry name" value="Spermadhesin, CUB domain"/>
    <property type="match status" value="1"/>
</dbReference>
<dbReference type="InterPro" id="IPR000859">
    <property type="entry name" value="CUB_dom"/>
</dbReference>
<proteinExistence type="predicted"/>
<gene>
    <name evidence="6" type="ORF">PFISCL1PPCAC_3499</name>
</gene>
<dbReference type="InterPro" id="IPR050976">
    <property type="entry name" value="Snaclec"/>
</dbReference>
<evidence type="ECO:0000259" key="5">
    <source>
        <dbReference type="PROSITE" id="PS50041"/>
    </source>
</evidence>
<dbReference type="PANTHER" id="PTHR22991">
    <property type="entry name" value="PROTEIN CBG13490"/>
    <property type="match status" value="1"/>
</dbReference>
<dbReference type="InterPro" id="IPR001304">
    <property type="entry name" value="C-type_lectin-like"/>
</dbReference>
<sequence>KMHFLLLALLPAIALGCRDFFDTWMDGRCFQMTYQPSILQSDAVLWCERDGAHLPSIKSEKENSDIFTAIVRYNNFDSRAFWLGLSCDGEKFVWADGSEANYTNFADDVKCTPSSAGRYYYVDGSRHWHETVSRRVSGVSTLLCEEAQRSASPCDNFDVLQSGNSSDICYKTKSGAATWQSALDNCKKEGGFLAVVHDEAANDFIRSTAVSKGFLDGIQIGIQRDSRGNYTWADGSAIDYNNFAAGFPNEAYGKCVAMHTGFLPGKWMNIDCYNTRLPYVCSKPAFSASNPQPDGCPVKTQYAPGEQMFSPSYPQAPGAGNCDYLLLESSPNKIATVEITFLEANSCCDTLTIYDGLFGSRVLKTITGYVNKPVTVRGSSNALRLRWNATSGANVRGFEAKMVKLY</sequence>
<keyword evidence="7" id="KW-1185">Reference proteome</keyword>
<protein>
    <recommendedName>
        <fullName evidence="8">C-type lectin</fullName>
    </recommendedName>
</protein>
<keyword evidence="1" id="KW-1015">Disulfide bond</keyword>
<dbReference type="SMART" id="SM00042">
    <property type="entry name" value="CUB"/>
    <property type="match status" value="1"/>
</dbReference>
<keyword evidence="3" id="KW-0732">Signal</keyword>
<accession>A0AAV5UY07</accession>
<feature type="non-terminal residue" evidence="6">
    <location>
        <position position="1"/>
    </location>
</feature>
<dbReference type="PROSITE" id="PS01180">
    <property type="entry name" value="CUB"/>
    <property type="match status" value="1"/>
</dbReference>
<dbReference type="InterPro" id="IPR016187">
    <property type="entry name" value="CTDL_fold"/>
</dbReference>
<dbReference type="Pfam" id="PF00431">
    <property type="entry name" value="CUB"/>
    <property type="match status" value="1"/>
</dbReference>
<dbReference type="EMBL" id="BTSY01000001">
    <property type="protein sequence ID" value="GMT12202.1"/>
    <property type="molecule type" value="Genomic_DNA"/>
</dbReference>
<evidence type="ECO:0000313" key="7">
    <source>
        <dbReference type="Proteomes" id="UP001432322"/>
    </source>
</evidence>
<dbReference type="SMART" id="SM00034">
    <property type="entry name" value="CLECT"/>
    <property type="match status" value="2"/>
</dbReference>
<dbReference type="PROSITE" id="PS00615">
    <property type="entry name" value="C_TYPE_LECTIN_1"/>
    <property type="match status" value="1"/>
</dbReference>
<dbReference type="AlphaFoldDB" id="A0AAV5UY07"/>
<dbReference type="Gene3D" id="2.60.120.290">
    <property type="entry name" value="Spermadhesin, CUB domain"/>
    <property type="match status" value="1"/>
</dbReference>